<dbReference type="KEGG" id="scyp:JYB88_00040"/>
<dbReference type="InterPro" id="IPR003778">
    <property type="entry name" value="CT_A_B"/>
</dbReference>
<evidence type="ECO:0000256" key="3">
    <source>
        <dbReference type="ARBA" id="ARBA00022840"/>
    </source>
</evidence>
<keyword evidence="6" id="KW-1185">Reference proteome</keyword>
<proteinExistence type="predicted"/>
<accession>A0A974XN48</accession>
<feature type="domain" description="Carboxyltransferase" evidence="4">
    <location>
        <begin position="23"/>
        <end position="296"/>
    </location>
</feature>
<reference evidence="5 6" key="1">
    <citation type="submission" date="2021-03" db="EMBL/GenBank/DDBJ databases">
        <title>Novel species identification of genus Shewanella.</title>
        <authorList>
            <person name="Liu G."/>
            <person name="Zhang Q."/>
        </authorList>
    </citation>
    <scope>NUCLEOTIDE SEQUENCE [LARGE SCALE GENOMIC DNA]</scope>
    <source>
        <strain evidence="5 6">FJAT-53726</strain>
    </source>
</reference>
<keyword evidence="1" id="KW-0547">Nucleotide-binding</keyword>
<dbReference type="SUPFAM" id="SSF50891">
    <property type="entry name" value="Cyclophilin-like"/>
    <property type="match status" value="1"/>
</dbReference>
<dbReference type="PANTHER" id="PTHR43309">
    <property type="entry name" value="5-OXOPROLINASE SUBUNIT C"/>
    <property type="match status" value="1"/>
</dbReference>
<keyword evidence="2" id="KW-0378">Hydrolase</keyword>
<dbReference type="AlphaFoldDB" id="A0A974XN48"/>
<evidence type="ECO:0000313" key="5">
    <source>
        <dbReference type="EMBL" id="QSX30116.1"/>
    </source>
</evidence>
<organism evidence="5 6">
    <name type="scientific">Shewanella cyperi</name>
    <dbReference type="NCBI Taxonomy" id="2814292"/>
    <lineage>
        <taxon>Bacteria</taxon>
        <taxon>Pseudomonadati</taxon>
        <taxon>Pseudomonadota</taxon>
        <taxon>Gammaproteobacteria</taxon>
        <taxon>Alteromonadales</taxon>
        <taxon>Shewanellaceae</taxon>
        <taxon>Shewanella</taxon>
    </lineage>
</organism>
<dbReference type="InterPro" id="IPR029000">
    <property type="entry name" value="Cyclophilin-like_dom_sf"/>
</dbReference>
<dbReference type="GO" id="GO:0005524">
    <property type="term" value="F:ATP binding"/>
    <property type="evidence" value="ECO:0007669"/>
    <property type="project" value="UniProtKB-KW"/>
</dbReference>
<name>A0A974XN48_9GAMM</name>
<keyword evidence="3" id="KW-0067">ATP-binding</keyword>
<gene>
    <name evidence="5" type="ORF">JYB88_00040</name>
</gene>
<dbReference type="InterPro" id="IPR052708">
    <property type="entry name" value="PxpC"/>
</dbReference>
<evidence type="ECO:0000256" key="1">
    <source>
        <dbReference type="ARBA" id="ARBA00022741"/>
    </source>
</evidence>
<sequence>MIEVIQGGVLTSVQDLGRHGVAHLGVPISGALDRQALMLGNLLLGNEPGAAAIEITLGRASFRFLRDGWIALTGADADARLDDQAVWCGWRVPVHAGQQLSLNSPKQGMRSYLCVAGGLDCPLWFGAMATDLSSGMGGLAGRALQPGDKLNWLPGKEINRIAGLRQPEWNTLIRVLPGPQFGLLANNGEALWQQELQLGNDSNRMGLRLQGRPLQKTTELEMASHGVFPGVVQLPPSGQPIILLADAQTTGGYPVIATVIEADLWKLAQARPGQKLQLQQVERADALSASKHWQAYLYQVQLGLGGFK</sequence>
<dbReference type="SMART" id="SM00797">
    <property type="entry name" value="AHS2"/>
    <property type="match status" value="1"/>
</dbReference>
<evidence type="ECO:0000313" key="6">
    <source>
        <dbReference type="Proteomes" id="UP000663281"/>
    </source>
</evidence>
<evidence type="ECO:0000259" key="4">
    <source>
        <dbReference type="SMART" id="SM00797"/>
    </source>
</evidence>
<dbReference type="RefSeq" id="WP_207325074.1">
    <property type="nucleotide sequence ID" value="NZ_CP071504.1"/>
</dbReference>
<dbReference type="Pfam" id="PF02626">
    <property type="entry name" value="CT_A_B"/>
    <property type="match status" value="1"/>
</dbReference>
<dbReference type="Proteomes" id="UP000663281">
    <property type="component" value="Chromosome"/>
</dbReference>
<dbReference type="PANTHER" id="PTHR43309:SF3">
    <property type="entry name" value="5-OXOPROLINASE SUBUNIT C"/>
    <property type="match status" value="1"/>
</dbReference>
<dbReference type="EMBL" id="CP071504">
    <property type="protein sequence ID" value="QSX30116.1"/>
    <property type="molecule type" value="Genomic_DNA"/>
</dbReference>
<dbReference type="GO" id="GO:0016787">
    <property type="term" value="F:hydrolase activity"/>
    <property type="evidence" value="ECO:0007669"/>
    <property type="project" value="UniProtKB-KW"/>
</dbReference>
<protein>
    <submittedName>
        <fullName evidence="5">Biotin-dependent carboxyltransferase family protein</fullName>
    </submittedName>
</protein>
<dbReference type="Gene3D" id="2.40.100.10">
    <property type="entry name" value="Cyclophilin-like"/>
    <property type="match status" value="1"/>
</dbReference>
<dbReference type="NCBIfam" id="TIGR00724">
    <property type="entry name" value="urea_amlyse_rel"/>
    <property type="match status" value="1"/>
</dbReference>
<evidence type="ECO:0000256" key="2">
    <source>
        <dbReference type="ARBA" id="ARBA00022801"/>
    </source>
</evidence>